<keyword evidence="1" id="KW-0472">Membrane</keyword>
<dbReference type="Pfam" id="PF01809">
    <property type="entry name" value="YidD"/>
    <property type="match status" value="1"/>
</dbReference>
<comment type="function">
    <text evidence="1">Could be involved in insertion of integral membrane proteins into the membrane.</text>
</comment>
<comment type="similarity">
    <text evidence="1">Belongs to the UPF0161 family.</text>
</comment>
<dbReference type="RefSeq" id="WP_013885210.1">
    <property type="nucleotide sequence ID" value="NC_015671.1"/>
</dbReference>
<reference evidence="3" key="1">
    <citation type="submission" date="2011-04" db="EMBL/GenBank/DDBJ databases">
        <title>Complete sequence of Cellvibrio gilvus ATCC 13127.</title>
        <authorList>
            <person name="Lucas S."/>
            <person name="Han J."/>
            <person name="Lapidus A."/>
            <person name="Cheng J.-F."/>
            <person name="Goodwin L."/>
            <person name="Pitluck S."/>
            <person name="Peters L."/>
            <person name="Munk A."/>
            <person name="Detter J.C."/>
            <person name="Han C."/>
            <person name="Tapia R."/>
            <person name="Land M."/>
            <person name="Hauser L."/>
            <person name="Kyrpides N."/>
            <person name="Ivanova N."/>
            <person name="Ovchinnikova G."/>
            <person name="Pagani I."/>
            <person name="Mead D."/>
            <person name="Brumm P."/>
            <person name="Woyke T."/>
        </authorList>
    </citation>
    <scope>NUCLEOTIDE SEQUENCE [LARGE SCALE GENOMIC DNA]</scope>
    <source>
        <strain evidence="3">ATCC 13127 / NRRL B-14078</strain>
    </source>
</reference>
<dbReference type="STRING" id="593907.Celgi_3207"/>
<keyword evidence="1" id="KW-1003">Cell membrane</keyword>
<dbReference type="PANTHER" id="PTHR33383">
    <property type="entry name" value="MEMBRANE PROTEIN INSERTION EFFICIENCY FACTOR-RELATED"/>
    <property type="match status" value="1"/>
</dbReference>
<evidence type="ECO:0000313" key="2">
    <source>
        <dbReference type="EMBL" id="AEI13696.1"/>
    </source>
</evidence>
<dbReference type="AlphaFoldDB" id="F7ZZE9"/>
<gene>
    <name evidence="2" type="ordered locus">Celgi_3207</name>
</gene>
<comment type="subcellular location">
    <subcellularLocation>
        <location evidence="1">Cell inner membrane</location>
        <topology evidence="1">Peripheral membrane protein</topology>
        <orientation evidence="1">Cytoplasmic side</orientation>
    </subcellularLocation>
</comment>
<dbReference type="GO" id="GO:0005886">
    <property type="term" value="C:plasma membrane"/>
    <property type="evidence" value="ECO:0007669"/>
    <property type="project" value="UniProtKB-SubCell"/>
</dbReference>
<proteinExistence type="inferred from homology"/>
<dbReference type="eggNOG" id="COG0759">
    <property type="taxonomic scope" value="Bacteria"/>
</dbReference>
<dbReference type="KEGG" id="cga:Celgi_3207"/>
<organism evidence="2 3">
    <name type="scientific">Cellulomonas gilvus (strain ATCC 13127 / NRRL B-14078)</name>
    <name type="common">Cellvibrio gilvus</name>
    <dbReference type="NCBI Taxonomy" id="593907"/>
    <lineage>
        <taxon>Bacteria</taxon>
        <taxon>Bacillati</taxon>
        <taxon>Actinomycetota</taxon>
        <taxon>Actinomycetes</taxon>
        <taxon>Micrococcales</taxon>
        <taxon>Cellulomonadaceae</taxon>
        <taxon>Cellulomonas</taxon>
    </lineage>
</organism>
<evidence type="ECO:0000313" key="3">
    <source>
        <dbReference type="Proteomes" id="UP000000485"/>
    </source>
</evidence>
<protein>
    <recommendedName>
        <fullName evidence="1">Putative membrane protein insertion efficiency factor</fullName>
    </recommendedName>
</protein>
<keyword evidence="1" id="KW-0997">Cell inner membrane</keyword>
<dbReference type="HOGENOM" id="CLU_144811_2_2_11"/>
<dbReference type="EMBL" id="CP002665">
    <property type="protein sequence ID" value="AEI13696.1"/>
    <property type="molecule type" value="Genomic_DNA"/>
</dbReference>
<dbReference type="PANTHER" id="PTHR33383:SF1">
    <property type="entry name" value="MEMBRANE PROTEIN INSERTION EFFICIENCY FACTOR-RELATED"/>
    <property type="match status" value="1"/>
</dbReference>
<dbReference type="NCBIfam" id="TIGR00278">
    <property type="entry name" value="membrane protein insertion efficiency factor YidD"/>
    <property type="match status" value="1"/>
</dbReference>
<accession>F7ZZE9</accession>
<name>F7ZZE9_CELGA</name>
<sequence>MIVARRVGRFVARLPGRALLGLLWLYQHLVSPMRPPTCRYYPSCSQYAVVAIRRHGAARGAWLAARRLLRCHPWTPGGVDDVPPARASRRFDAAHPAH</sequence>
<evidence type="ECO:0000256" key="1">
    <source>
        <dbReference type="HAMAP-Rule" id="MF_00386"/>
    </source>
</evidence>
<dbReference type="HAMAP" id="MF_00386">
    <property type="entry name" value="UPF0161_YidD"/>
    <property type="match status" value="1"/>
</dbReference>
<keyword evidence="3" id="KW-1185">Reference proteome</keyword>
<dbReference type="Proteomes" id="UP000000485">
    <property type="component" value="Chromosome"/>
</dbReference>
<dbReference type="SMART" id="SM01234">
    <property type="entry name" value="Haemolytic"/>
    <property type="match status" value="1"/>
</dbReference>
<dbReference type="InterPro" id="IPR002696">
    <property type="entry name" value="Membr_insert_effic_factor_YidD"/>
</dbReference>